<reference evidence="7" key="1">
    <citation type="submission" date="2021-12" db="EMBL/GenBank/DDBJ databases">
        <authorList>
            <person name="King R."/>
        </authorList>
    </citation>
    <scope>NUCLEOTIDE SEQUENCE</scope>
</reference>
<keyword evidence="8" id="KW-1185">Reference proteome</keyword>
<keyword evidence="5" id="KW-0687">Ribonucleoprotein</keyword>
<evidence type="ECO:0000256" key="2">
    <source>
        <dbReference type="ARBA" id="ARBA00009254"/>
    </source>
</evidence>
<keyword evidence="4" id="KW-0496">Mitochondrion</keyword>
<sequence length="259" mass="31193">MALRRIFQLASSLKEIGNHYLKPLQLARPSLVASIHTTSPKLDLSEFFEDKKNWTKDNIQVGRAYNQAELRLKSNSDLHKLWFVLLKEQNMLLTMEHFYKQNHALFPNPERIDKVKISMQNLEEVVRERNRAYWQLEVGESGERPGEERHNQIGLRFFYRKFEHNIPCEAHKKWARHHTHQYRDKEVRRFLLLLNEKRWQEKRRALNRNRRAVRTILRRYPDVDREALAAKYPDVDADHISIQRSKEVRPHKYIPPESS</sequence>
<gene>
    <name evidence="7" type="ORF">BEMITA_LOCUS13088</name>
</gene>
<organism evidence="7 8">
    <name type="scientific">Bemisia tabaci</name>
    <name type="common">Sweetpotato whitefly</name>
    <name type="synonym">Aleurodes tabaci</name>
    <dbReference type="NCBI Taxonomy" id="7038"/>
    <lineage>
        <taxon>Eukaryota</taxon>
        <taxon>Metazoa</taxon>
        <taxon>Ecdysozoa</taxon>
        <taxon>Arthropoda</taxon>
        <taxon>Hexapoda</taxon>
        <taxon>Insecta</taxon>
        <taxon>Pterygota</taxon>
        <taxon>Neoptera</taxon>
        <taxon>Paraneoptera</taxon>
        <taxon>Hemiptera</taxon>
        <taxon>Sternorrhyncha</taxon>
        <taxon>Aleyrodoidea</taxon>
        <taxon>Aleyrodidae</taxon>
        <taxon>Aleyrodinae</taxon>
        <taxon>Bemisia</taxon>
    </lineage>
</organism>
<keyword evidence="3" id="KW-0689">Ribosomal protein</keyword>
<dbReference type="Pfam" id="PF06984">
    <property type="entry name" value="MRP-L47"/>
    <property type="match status" value="1"/>
</dbReference>
<evidence type="ECO:0000313" key="8">
    <source>
        <dbReference type="Proteomes" id="UP001152759"/>
    </source>
</evidence>
<dbReference type="GO" id="GO:0003735">
    <property type="term" value="F:structural constituent of ribosome"/>
    <property type="evidence" value="ECO:0007669"/>
    <property type="project" value="InterPro"/>
</dbReference>
<dbReference type="InterPro" id="IPR010729">
    <property type="entry name" value="Ribosomal_uL29_mit"/>
</dbReference>
<dbReference type="PANTHER" id="PTHR21183">
    <property type="entry name" value="RIBOSOMAL PROTEIN L47, MITOCHONDRIAL-RELATED"/>
    <property type="match status" value="1"/>
</dbReference>
<dbReference type="PANTHER" id="PTHR21183:SF18">
    <property type="entry name" value="LARGE RIBOSOMAL SUBUNIT PROTEIN UL29M"/>
    <property type="match status" value="1"/>
</dbReference>
<dbReference type="Proteomes" id="UP001152759">
    <property type="component" value="Chromosome 8"/>
</dbReference>
<evidence type="ECO:0000256" key="1">
    <source>
        <dbReference type="ARBA" id="ARBA00004173"/>
    </source>
</evidence>
<evidence type="ECO:0000256" key="3">
    <source>
        <dbReference type="ARBA" id="ARBA00022980"/>
    </source>
</evidence>
<evidence type="ECO:0000256" key="5">
    <source>
        <dbReference type="ARBA" id="ARBA00023274"/>
    </source>
</evidence>
<dbReference type="Gene3D" id="6.10.330.20">
    <property type="match status" value="1"/>
</dbReference>
<dbReference type="KEGG" id="btab:109030228"/>
<proteinExistence type="inferred from homology"/>
<dbReference type="AlphaFoldDB" id="A0A9P0AMM1"/>
<evidence type="ECO:0000256" key="4">
    <source>
        <dbReference type="ARBA" id="ARBA00023128"/>
    </source>
</evidence>
<dbReference type="InterPro" id="IPR038340">
    <property type="entry name" value="MRP-L47_sf"/>
</dbReference>
<dbReference type="OrthoDB" id="270763at2759"/>
<dbReference type="GO" id="GO:0032543">
    <property type="term" value="P:mitochondrial translation"/>
    <property type="evidence" value="ECO:0007669"/>
    <property type="project" value="TreeGrafter"/>
</dbReference>
<evidence type="ECO:0000313" key="7">
    <source>
        <dbReference type="EMBL" id="CAH0394835.1"/>
    </source>
</evidence>
<comment type="subcellular location">
    <subcellularLocation>
        <location evidence="1">Mitochondrion</location>
    </subcellularLocation>
</comment>
<dbReference type="GO" id="GO:0005762">
    <property type="term" value="C:mitochondrial large ribosomal subunit"/>
    <property type="evidence" value="ECO:0007669"/>
    <property type="project" value="TreeGrafter"/>
</dbReference>
<name>A0A9P0AMM1_BEMTA</name>
<comment type="similarity">
    <text evidence="2">Belongs to the universal ribosomal protein uL29 family.</text>
</comment>
<dbReference type="EMBL" id="OU963869">
    <property type="protein sequence ID" value="CAH0394835.1"/>
    <property type="molecule type" value="Genomic_DNA"/>
</dbReference>
<accession>A0A9P0AMM1</accession>
<evidence type="ECO:0000256" key="6">
    <source>
        <dbReference type="ARBA" id="ARBA00035289"/>
    </source>
</evidence>
<protein>
    <recommendedName>
        <fullName evidence="6">Large ribosomal subunit protein uL29m</fullName>
    </recommendedName>
</protein>